<dbReference type="EMBL" id="CAMAPF010000018">
    <property type="protein sequence ID" value="CAH9071222.1"/>
    <property type="molecule type" value="Genomic_DNA"/>
</dbReference>
<evidence type="ECO:0000256" key="15">
    <source>
        <dbReference type="SAM" id="SignalP"/>
    </source>
</evidence>
<comment type="subunit">
    <text evidence="4">Dimer.</text>
</comment>
<dbReference type="InterPro" id="IPR045087">
    <property type="entry name" value="Cu-oxidase_fam"/>
</dbReference>
<dbReference type="InterPro" id="IPR002355">
    <property type="entry name" value="Cu_oxidase_Cu_BS"/>
</dbReference>
<dbReference type="SUPFAM" id="SSF49503">
    <property type="entry name" value="Cupredoxins"/>
    <property type="match status" value="3"/>
</dbReference>
<evidence type="ECO:0000256" key="14">
    <source>
        <dbReference type="ARBA" id="ARBA00048908"/>
    </source>
</evidence>
<dbReference type="FunFam" id="2.60.40.420:FF:000045">
    <property type="entry name" value="Laccase 2"/>
    <property type="match status" value="1"/>
</dbReference>
<dbReference type="InterPro" id="IPR033138">
    <property type="entry name" value="Cu_oxidase_CS"/>
</dbReference>
<feature type="signal peptide" evidence="15">
    <location>
        <begin position="1"/>
        <end position="26"/>
    </location>
</feature>
<comment type="caution">
    <text evidence="19">The sequence shown here is derived from an EMBL/GenBank/DDBJ whole genome shotgun (WGS) entry which is preliminary data.</text>
</comment>
<dbReference type="GO" id="GO:0005576">
    <property type="term" value="C:extracellular region"/>
    <property type="evidence" value="ECO:0007669"/>
    <property type="project" value="UniProtKB-SubCell"/>
</dbReference>
<dbReference type="Proteomes" id="UP001152523">
    <property type="component" value="Unassembled WGS sequence"/>
</dbReference>
<dbReference type="NCBIfam" id="TIGR03388">
    <property type="entry name" value="ascorbase"/>
    <property type="match status" value="1"/>
</dbReference>
<dbReference type="InterPro" id="IPR001117">
    <property type="entry name" value="Cu-oxidase_2nd"/>
</dbReference>
<dbReference type="Pfam" id="PF07731">
    <property type="entry name" value="Cu-oxidase_2"/>
    <property type="match status" value="1"/>
</dbReference>
<evidence type="ECO:0000256" key="9">
    <source>
        <dbReference type="ARBA" id="ARBA00022737"/>
    </source>
</evidence>
<dbReference type="InterPro" id="IPR008972">
    <property type="entry name" value="Cupredoxin"/>
</dbReference>
<dbReference type="Gene3D" id="2.60.40.420">
    <property type="entry name" value="Cupredoxins - blue copper proteins"/>
    <property type="match status" value="3"/>
</dbReference>
<keyword evidence="20" id="KW-1185">Reference proteome</keyword>
<dbReference type="PANTHER" id="PTHR11709">
    <property type="entry name" value="MULTI-COPPER OXIDASE"/>
    <property type="match status" value="1"/>
</dbReference>
<organism evidence="19 20">
    <name type="scientific">Cuscuta epithymum</name>
    <dbReference type="NCBI Taxonomy" id="186058"/>
    <lineage>
        <taxon>Eukaryota</taxon>
        <taxon>Viridiplantae</taxon>
        <taxon>Streptophyta</taxon>
        <taxon>Embryophyta</taxon>
        <taxon>Tracheophyta</taxon>
        <taxon>Spermatophyta</taxon>
        <taxon>Magnoliopsida</taxon>
        <taxon>eudicotyledons</taxon>
        <taxon>Gunneridae</taxon>
        <taxon>Pentapetalae</taxon>
        <taxon>asterids</taxon>
        <taxon>lamiids</taxon>
        <taxon>Solanales</taxon>
        <taxon>Convolvulaceae</taxon>
        <taxon>Cuscuteae</taxon>
        <taxon>Cuscuta</taxon>
        <taxon>Cuscuta subgen. Cuscuta</taxon>
    </lineage>
</organism>
<evidence type="ECO:0000256" key="13">
    <source>
        <dbReference type="ARBA" id="ARBA00023180"/>
    </source>
</evidence>
<evidence type="ECO:0000259" key="18">
    <source>
        <dbReference type="Pfam" id="PF07732"/>
    </source>
</evidence>
<comment type="catalytic activity">
    <reaction evidence="14">
        <text>4 L-ascorbate + O2 = 4 monodehydro-L-ascorbate radical + 2 H2O</text>
        <dbReference type="Rhea" id="RHEA:30243"/>
        <dbReference type="ChEBI" id="CHEBI:15377"/>
        <dbReference type="ChEBI" id="CHEBI:15379"/>
        <dbReference type="ChEBI" id="CHEBI:38290"/>
        <dbReference type="ChEBI" id="CHEBI:59513"/>
        <dbReference type="EC" id="1.10.3.3"/>
    </reaction>
</comment>
<evidence type="ECO:0000256" key="12">
    <source>
        <dbReference type="ARBA" id="ARBA00023157"/>
    </source>
</evidence>
<evidence type="ECO:0000256" key="8">
    <source>
        <dbReference type="ARBA" id="ARBA00022723"/>
    </source>
</evidence>
<dbReference type="GO" id="GO:0005507">
    <property type="term" value="F:copper ion binding"/>
    <property type="evidence" value="ECO:0007669"/>
    <property type="project" value="InterPro"/>
</dbReference>
<evidence type="ECO:0000259" key="16">
    <source>
        <dbReference type="Pfam" id="PF00394"/>
    </source>
</evidence>
<dbReference type="GO" id="GO:0008447">
    <property type="term" value="F:L-ascorbate oxidase activity"/>
    <property type="evidence" value="ECO:0007669"/>
    <property type="project" value="UniProtKB-EC"/>
</dbReference>
<keyword evidence="11" id="KW-0186">Copper</keyword>
<evidence type="ECO:0000256" key="3">
    <source>
        <dbReference type="ARBA" id="ARBA00010609"/>
    </source>
</evidence>
<evidence type="ECO:0000256" key="5">
    <source>
        <dbReference type="ARBA" id="ARBA00012301"/>
    </source>
</evidence>
<dbReference type="InterPro" id="IPR017760">
    <property type="entry name" value="L-ascorbate_oxidase_pln"/>
</dbReference>
<dbReference type="InterPro" id="IPR011707">
    <property type="entry name" value="Cu-oxidase-like_N"/>
</dbReference>
<evidence type="ECO:0000256" key="1">
    <source>
        <dbReference type="ARBA" id="ARBA00001935"/>
    </source>
</evidence>
<keyword evidence="10" id="KW-0560">Oxidoreductase</keyword>
<evidence type="ECO:0000256" key="11">
    <source>
        <dbReference type="ARBA" id="ARBA00023008"/>
    </source>
</evidence>
<keyword evidence="12" id="KW-1015">Disulfide bond</keyword>
<evidence type="ECO:0000256" key="10">
    <source>
        <dbReference type="ARBA" id="ARBA00023002"/>
    </source>
</evidence>
<evidence type="ECO:0000256" key="2">
    <source>
        <dbReference type="ARBA" id="ARBA00004613"/>
    </source>
</evidence>
<dbReference type="Pfam" id="PF07732">
    <property type="entry name" value="Cu-oxidase_3"/>
    <property type="match status" value="1"/>
</dbReference>
<keyword evidence="9" id="KW-0677">Repeat</keyword>
<dbReference type="InterPro" id="IPR034267">
    <property type="entry name" value="CuRO_3_AAO"/>
</dbReference>
<dbReference type="PROSITE" id="PS00080">
    <property type="entry name" value="MULTICOPPER_OXIDASE2"/>
    <property type="match status" value="1"/>
</dbReference>
<feature type="domain" description="Plastocyanin-like" evidence="17">
    <location>
        <begin position="423"/>
        <end position="555"/>
    </location>
</feature>
<feature type="domain" description="Plastocyanin-like" evidence="16">
    <location>
        <begin position="163"/>
        <end position="319"/>
    </location>
</feature>
<dbReference type="EC" id="1.10.3.3" evidence="5"/>
<dbReference type="CDD" id="cd13893">
    <property type="entry name" value="CuRO_3_AAO"/>
    <property type="match status" value="1"/>
</dbReference>
<evidence type="ECO:0000313" key="19">
    <source>
        <dbReference type="EMBL" id="CAH9071222.1"/>
    </source>
</evidence>
<name>A0AAV0C8B5_9ASTE</name>
<protein>
    <recommendedName>
        <fullName evidence="6">L-ascorbate oxidase</fullName>
        <ecNumber evidence="5">1.10.3.3</ecNumber>
    </recommendedName>
</protein>
<dbReference type="InterPro" id="IPR011706">
    <property type="entry name" value="Cu-oxidase_C"/>
</dbReference>
<dbReference type="PROSITE" id="PS00079">
    <property type="entry name" value="MULTICOPPER_OXIDASE1"/>
    <property type="match status" value="1"/>
</dbReference>
<gene>
    <name evidence="19" type="ORF">CEPIT_LOCUS3768</name>
</gene>
<reference evidence="19" key="1">
    <citation type="submission" date="2022-07" db="EMBL/GenBank/DDBJ databases">
        <authorList>
            <person name="Macas J."/>
            <person name="Novak P."/>
            <person name="Neumann P."/>
        </authorList>
    </citation>
    <scope>NUCLEOTIDE SEQUENCE</scope>
</reference>
<keyword evidence="13" id="KW-0325">Glycoprotein</keyword>
<evidence type="ECO:0000259" key="17">
    <source>
        <dbReference type="Pfam" id="PF07731"/>
    </source>
</evidence>
<comment type="similarity">
    <text evidence="3">Belongs to the multicopper oxidase family.</text>
</comment>
<evidence type="ECO:0000256" key="4">
    <source>
        <dbReference type="ARBA" id="ARBA00011473"/>
    </source>
</evidence>
<dbReference type="AlphaFoldDB" id="A0AAV0C8B5"/>
<evidence type="ECO:0000313" key="20">
    <source>
        <dbReference type="Proteomes" id="UP001152523"/>
    </source>
</evidence>
<keyword evidence="7" id="KW-0964">Secreted</keyword>
<comment type="cofactor">
    <cofactor evidence="1">
        <name>Cu cation</name>
        <dbReference type="ChEBI" id="CHEBI:23378"/>
    </cofactor>
</comment>
<proteinExistence type="inferred from homology"/>
<dbReference type="PANTHER" id="PTHR11709:SF218">
    <property type="entry name" value="L-ASCORBATE OXIDASE"/>
    <property type="match status" value="1"/>
</dbReference>
<keyword evidence="8" id="KW-0479">Metal-binding</keyword>
<feature type="domain" description="Plastocyanin-like" evidence="18">
    <location>
        <begin position="40"/>
        <end position="148"/>
    </location>
</feature>
<feature type="chain" id="PRO_5043605991" description="L-ascorbate oxidase" evidence="15">
    <location>
        <begin position="27"/>
        <end position="574"/>
    </location>
</feature>
<keyword evidence="15" id="KW-0732">Signal</keyword>
<sequence length="574" mass="63816">MRKFVSAIRFSLFVLAALATSSSVEAKTVYQVWDVKFELRSPDGYRKPTLTVNGEYPAPIIYATQGDTIVVNVINNLETEDLAIHWHGIKQSRTPWADGTEGVSQCPILPGRNHTYQFVVDQPGTFLYHPHSGLLRSEGLQSFIIVAAAAGKSEPFVHDYEASILLEDWYHQSHLEQAASLAAKPFRWVGEPQSLLINGIGKFNCSDANATNAGCNDTGPESLYSLTVVYGKTYRIRIGSLTSLSALSFEIEGHDMTVVEADGHYVEPFVVKNLFIYSGETYSVLVNASQDPTRSYWMSSAVVARNRTTPIGLAILTYLNTSNSNSNSATAKKPPMTPPEVARWDDLESRLKQSRAIVARKDHVIEVPKTPDRVILMLNTQNNINGTKKWAMNGVSLKFPDKPYLIALKDGLLKGGVNQTQPPDSYDVRNYDIYSEPKNPNATASSSYYKLKLNSTVDVILQNANVLTGKVSETHPWHLHGHDFWVLGYGAGKYNQSTDQSKLNLVNPIMKYTVPLHGYGWTALRFKADNPGVWLFHCHLDAHFFMGMGVVFEEGIEQVGELPQSIMGCIRTKH</sequence>
<evidence type="ECO:0000256" key="6">
    <source>
        <dbReference type="ARBA" id="ARBA00022095"/>
    </source>
</evidence>
<dbReference type="Pfam" id="PF00394">
    <property type="entry name" value="Cu-oxidase"/>
    <property type="match status" value="1"/>
</dbReference>
<accession>A0AAV0C8B5</accession>
<comment type="subcellular location">
    <subcellularLocation>
        <location evidence="2">Secreted</location>
    </subcellularLocation>
</comment>
<evidence type="ECO:0000256" key="7">
    <source>
        <dbReference type="ARBA" id="ARBA00022525"/>
    </source>
</evidence>